<evidence type="ECO:0000313" key="2">
    <source>
        <dbReference type="EMBL" id="KAK8890629.1"/>
    </source>
</evidence>
<evidence type="ECO:0000313" key="3">
    <source>
        <dbReference type="Proteomes" id="UP001470230"/>
    </source>
</evidence>
<accession>A0ABR2KHT8</accession>
<reference evidence="2 3" key="1">
    <citation type="submission" date="2024-04" db="EMBL/GenBank/DDBJ databases">
        <title>Tritrichomonas musculus Genome.</title>
        <authorList>
            <person name="Alves-Ferreira E."/>
            <person name="Grigg M."/>
            <person name="Lorenzi H."/>
            <person name="Galac M."/>
        </authorList>
    </citation>
    <scope>NUCLEOTIDE SEQUENCE [LARGE SCALE GENOMIC DNA]</scope>
    <source>
        <strain evidence="2 3">EAF2021</strain>
    </source>
</reference>
<feature type="compositionally biased region" description="Polar residues" evidence="1">
    <location>
        <begin position="79"/>
        <end position="98"/>
    </location>
</feature>
<proteinExistence type="predicted"/>
<feature type="region of interest" description="Disordered" evidence="1">
    <location>
        <begin position="79"/>
        <end position="107"/>
    </location>
</feature>
<name>A0ABR2KHT8_9EUKA</name>
<sequence>MDDKRKYDTGQDLCYPVEEEEFFYQIGMYGDDFLEDFELPDSDSSITFDLNHQSQSTTLKANNVLEEVSNKLEKSNLSVPISENGPLSNNFEDVSNSHATKKKKRKESEKVQLTASGTTFRKRFYRFLTHGMKKIARKELILKYHGMICQRYSFIRNVQRDEYRSIKKYFNKHADQELYILKALQELKNEGLLNYEEDLRSLTSINDRSLDYF</sequence>
<protein>
    <submittedName>
        <fullName evidence="2">Uncharacterized protein</fullName>
    </submittedName>
</protein>
<keyword evidence="3" id="KW-1185">Reference proteome</keyword>
<dbReference type="Proteomes" id="UP001470230">
    <property type="component" value="Unassembled WGS sequence"/>
</dbReference>
<comment type="caution">
    <text evidence="2">The sequence shown here is derived from an EMBL/GenBank/DDBJ whole genome shotgun (WGS) entry which is preliminary data.</text>
</comment>
<gene>
    <name evidence="2" type="ORF">M9Y10_035410</name>
</gene>
<dbReference type="EMBL" id="JAPFFF010000005">
    <property type="protein sequence ID" value="KAK8890629.1"/>
    <property type="molecule type" value="Genomic_DNA"/>
</dbReference>
<evidence type="ECO:0000256" key="1">
    <source>
        <dbReference type="SAM" id="MobiDB-lite"/>
    </source>
</evidence>
<organism evidence="2 3">
    <name type="scientific">Tritrichomonas musculus</name>
    <dbReference type="NCBI Taxonomy" id="1915356"/>
    <lineage>
        <taxon>Eukaryota</taxon>
        <taxon>Metamonada</taxon>
        <taxon>Parabasalia</taxon>
        <taxon>Tritrichomonadida</taxon>
        <taxon>Tritrichomonadidae</taxon>
        <taxon>Tritrichomonas</taxon>
    </lineage>
</organism>